<dbReference type="EMBL" id="JACGCI010000010">
    <property type="protein sequence ID" value="KAF6761097.1"/>
    <property type="molecule type" value="Genomic_DNA"/>
</dbReference>
<reference evidence="3 4" key="1">
    <citation type="submission" date="2020-07" db="EMBL/GenBank/DDBJ databases">
        <title>Comparative genomics of pyrophilous fungi reveals a link between fire events and developmental genes.</title>
        <authorList>
            <consortium name="DOE Joint Genome Institute"/>
            <person name="Steindorff A.S."/>
            <person name="Carver A."/>
            <person name="Calhoun S."/>
            <person name="Stillman K."/>
            <person name="Liu H."/>
            <person name="Lipzen A."/>
            <person name="Pangilinan J."/>
            <person name="Labutti K."/>
            <person name="Bruns T.D."/>
            <person name="Grigoriev I.V."/>
        </authorList>
    </citation>
    <scope>NUCLEOTIDE SEQUENCE [LARGE SCALE GENOMIC DNA]</scope>
    <source>
        <strain evidence="3 4">CBS 144469</strain>
    </source>
</reference>
<feature type="compositionally biased region" description="Basic and acidic residues" evidence="2">
    <location>
        <begin position="383"/>
        <end position="392"/>
    </location>
</feature>
<keyword evidence="1" id="KW-0175">Coiled coil</keyword>
<name>A0A8H6IB75_9AGAR</name>
<organism evidence="3 4">
    <name type="scientific">Ephemerocybe angulata</name>
    <dbReference type="NCBI Taxonomy" id="980116"/>
    <lineage>
        <taxon>Eukaryota</taxon>
        <taxon>Fungi</taxon>
        <taxon>Dikarya</taxon>
        <taxon>Basidiomycota</taxon>
        <taxon>Agaricomycotina</taxon>
        <taxon>Agaricomycetes</taxon>
        <taxon>Agaricomycetidae</taxon>
        <taxon>Agaricales</taxon>
        <taxon>Agaricineae</taxon>
        <taxon>Psathyrellaceae</taxon>
        <taxon>Ephemerocybe</taxon>
    </lineage>
</organism>
<protein>
    <recommendedName>
        <fullName evidence="5">BTB domain-containing protein</fullName>
    </recommendedName>
</protein>
<evidence type="ECO:0000256" key="1">
    <source>
        <dbReference type="SAM" id="Coils"/>
    </source>
</evidence>
<comment type="caution">
    <text evidence="3">The sequence shown here is derived from an EMBL/GenBank/DDBJ whole genome shotgun (WGS) entry which is preliminary data.</text>
</comment>
<sequence length="431" mass="48792">MDNAPEVIIVPESMTSVTEPAIEKDEEYYWSDNVRFLVQGRLFRVSRHQFIIGSKNFSEKYRLGGEDDEGTTEIVHLDGVTAAEFRVFLRIVFPSHTTSTTTSFTKGEWLTILQLSVLWRFHDFRKLAIEHLDGGLTDIELIKVGRVSYVPRWVLSGYQSLVEREGIITVDEADDIGNRTVNTLWVVRYLMDRKALDGAIENELAWRFSGEISMLEAEEVQRRTVAELELEAKRAEEERRLEEERRVKAVAERAERERLADARALAEIAKAKKLQEDINITKLQVDQSDVEEAKVEAAVRAETPKPEMLAAVAEEVSGLAKEPEAEKGVLKLEAEFTAATAQEALKLEIQEQPEESRLEKKKKKKKARKAAMEAEEASTRIVESAKEAEPKPAEVPLVQPEQPPRPEYSCFGVRGRAGSPRPSFNPKPEAH</sequence>
<accession>A0A8H6IB75</accession>
<dbReference type="OrthoDB" id="3193844at2759"/>
<feature type="compositionally biased region" description="Basic residues" evidence="2">
    <location>
        <begin position="359"/>
        <end position="369"/>
    </location>
</feature>
<evidence type="ECO:0000256" key="2">
    <source>
        <dbReference type="SAM" id="MobiDB-lite"/>
    </source>
</evidence>
<keyword evidence="4" id="KW-1185">Reference proteome</keyword>
<evidence type="ECO:0000313" key="3">
    <source>
        <dbReference type="EMBL" id="KAF6761097.1"/>
    </source>
</evidence>
<dbReference type="Proteomes" id="UP000521943">
    <property type="component" value="Unassembled WGS sequence"/>
</dbReference>
<feature type="region of interest" description="Disordered" evidence="2">
    <location>
        <begin position="347"/>
        <end position="431"/>
    </location>
</feature>
<evidence type="ECO:0000313" key="4">
    <source>
        <dbReference type="Proteomes" id="UP000521943"/>
    </source>
</evidence>
<gene>
    <name evidence="3" type="ORF">DFP72DRAFT_31579</name>
</gene>
<dbReference type="AlphaFoldDB" id="A0A8H6IB75"/>
<evidence type="ECO:0008006" key="5">
    <source>
        <dbReference type="Google" id="ProtNLM"/>
    </source>
</evidence>
<proteinExistence type="predicted"/>
<feature type="compositionally biased region" description="Basic and acidic residues" evidence="2">
    <location>
        <begin position="347"/>
        <end position="358"/>
    </location>
</feature>
<feature type="coiled-coil region" evidence="1">
    <location>
        <begin position="218"/>
        <end position="254"/>
    </location>
</feature>